<dbReference type="AlphaFoldDB" id="A0A432MG63"/>
<proteinExistence type="predicted"/>
<sequence>MSNVFSQLVERRATPQLLGCFVLSGCLIAGVGCSSGGGEATAPLGAGVSGESGMVDLSASVEAEQGVGSKVETPGGKGPKFSQ</sequence>
<gene>
    <name evidence="2" type="ORF">TsocGM_18555</name>
</gene>
<protein>
    <submittedName>
        <fullName evidence="2">Uncharacterized protein</fullName>
    </submittedName>
</protein>
<reference evidence="2 3" key="1">
    <citation type="submission" date="2018-12" db="EMBL/GenBank/DDBJ databases">
        <authorList>
            <person name="Toschakov S.V."/>
        </authorList>
    </citation>
    <scope>NUCLEOTIDE SEQUENCE [LARGE SCALE GENOMIC DNA]</scope>
    <source>
        <strain evidence="2 3">GM2012</strain>
    </source>
</reference>
<dbReference type="RefSeq" id="WP_126726957.1">
    <property type="nucleotide sequence ID" value="NZ_RYZH01000040.1"/>
</dbReference>
<name>A0A432MG63_9BACT</name>
<comment type="caution">
    <text evidence="2">The sequence shown here is derived from an EMBL/GenBank/DDBJ whole genome shotgun (WGS) entry which is preliminary data.</text>
</comment>
<dbReference type="EMBL" id="RYZH01000040">
    <property type="protein sequence ID" value="RUL85378.1"/>
    <property type="molecule type" value="Genomic_DNA"/>
</dbReference>
<evidence type="ECO:0000313" key="3">
    <source>
        <dbReference type="Proteomes" id="UP000280296"/>
    </source>
</evidence>
<evidence type="ECO:0000313" key="2">
    <source>
        <dbReference type="EMBL" id="RUL85378.1"/>
    </source>
</evidence>
<reference evidence="2 3" key="2">
    <citation type="submission" date="2019-01" db="EMBL/GenBank/DDBJ databases">
        <title>Tautonia sociabilis, a novel thermotolerant planctomycete of Isosphaeraceae family, isolated from a 4000 m deep subterranean habitat.</title>
        <authorList>
            <person name="Kovaleva O.L."/>
            <person name="Elcheninov A.G."/>
            <person name="Van Heerden E."/>
            <person name="Toshchakov S.V."/>
            <person name="Novikov A."/>
            <person name="Bonch-Osmolovskaya E.A."/>
            <person name="Kublanov I.V."/>
        </authorList>
    </citation>
    <scope>NUCLEOTIDE SEQUENCE [LARGE SCALE GENOMIC DNA]</scope>
    <source>
        <strain evidence="2 3">GM2012</strain>
    </source>
</reference>
<organism evidence="2 3">
    <name type="scientific">Tautonia sociabilis</name>
    <dbReference type="NCBI Taxonomy" id="2080755"/>
    <lineage>
        <taxon>Bacteria</taxon>
        <taxon>Pseudomonadati</taxon>
        <taxon>Planctomycetota</taxon>
        <taxon>Planctomycetia</taxon>
        <taxon>Isosphaerales</taxon>
        <taxon>Isosphaeraceae</taxon>
        <taxon>Tautonia</taxon>
    </lineage>
</organism>
<feature type="region of interest" description="Disordered" evidence="1">
    <location>
        <begin position="63"/>
        <end position="83"/>
    </location>
</feature>
<dbReference type="Proteomes" id="UP000280296">
    <property type="component" value="Unassembled WGS sequence"/>
</dbReference>
<keyword evidence="3" id="KW-1185">Reference proteome</keyword>
<accession>A0A432MG63</accession>
<evidence type="ECO:0000256" key="1">
    <source>
        <dbReference type="SAM" id="MobiDB-lite"/>
    </source>
</evidence>